<keyword evidence="2" id="KW-1185">Reference proteome</keyword>
<dbReference type="Proteomes" id="UP001054945">
    <property type="component" value="Unassembled WGS sequence"/>
</dbReference>
<sequence length="110" mass="12150">MAPGFCRQLSLPPVNPWSGLGLKGAQSVTSLRLEDFNFRSSDMFGVRGSTFVEKVAPAILGLLIEEWGGGDGEVRKFLRAEIPLLLCWGPILWSMANQRLPREGLVKYTT</sequence>
<proteinExistence type="predicted"/>
<dbReference type="AlphaFoldDB" id="A0AAV4PRG2"/>
<accession>A0AAV4PRG2</accession>
<organism evidence="1 2">
    <name type="scientific">Caerostris extrusa</name>
    <name type="common">Bark spider</name>
    <name type="synonym">Caerostris bankana</name>
    <dbReference type="NCBI Taxonomy" id="172846"/>
    <lineage>
        <taxon>Eukaryota</taxon>
        <taxon>Metazoa</taxon>
        <taxon>Ecdysozoa</taxon>
        <taxon>Arthropoda</taxon>
        <taxon>Chelicerata</taxon>
        <taxon>Arachnida</taxon>
        <taxon>Araneae</taxon>
        <taxon>Araneomorphae</taxon>
        <taxon>Entelegynae</taxon>
        <taxon>Araneoidea</taxon>
        <taxon>Araneidae</taxon>
        <taxon>Caerostris</taxon>
    </lineage>
</organism>
<name>A0AAV4PRG2_CAEEX</name>
<comment type="caution">
    <text evidence="1">The sequence shown here is derived from an EMBL/GenBank/DDBJ whole genome shotgun (WGS) entry which is preliminary data.</text>
</comment>
<gene>
    <name evidence="1" type="ORF">CEXT_661511</name>
</gene>
<protein>
    <submittedName>
        <fullName evidence="1">Uncharacterized protein</fullName>
    </submittedName>
</protein>
<evidence type="ECO:0000313" key="2">
    <source>
        <dbReference type="Proteomes" id="UP001054945"/>
    </source>
</evidence>
<dbReference type="EMBL" id="BPLR01004904">
    <property type="protein sequence ID" value="GIX98414.1"/>
    <property type="molecule type" value="Genomic_DNA"/>
</dbReference>
<reference evidence="1 2" key="1">
    <citation type="submission" date="2021-06" db="EMBL/GenBank/DDBJ databases">
        <title>Caerostris extrusa draft genome.</title>
        <authorList>
            <person name="Kono N."/>
            <person name="Arakawa K."/>
        </authorList>
    </citation>
    <scope>NUCLEOTIDE SEQUENCE [LARGE SCALE GENOMIC DNA]</scope>
</reference>
<evidence type="ECO:0000313" key="1">
    <source>
        <dbReference type="EMBL" id="GIX98414.1"/>
    </source>
</evidence>